<dbReference type="InterPro" id="IPR024726">
    <property type="entry name" value="FhuF_C"/>
</dbReference>
<name>A0ABU7PA24_9ACTN</name>
<keyword evidence="4" id="KW-1185">Reference proteome</keyword>
<proteinExistence type="predicted"/>
<gene>
    <name evidence="3" type="ORF">V2S66_11730</name>
</gene>
<comment type="caution">
    <text evidence="3">The sequence shown here is derived from an EMBL/GenBank/DDBJ whole genome shotgun (WGS) entry which is preliminary data.</text>
</comment>
<dbReference type="Pfam" id="PF11575">
    <property type="entry name" value="FhuF_C"/>
    <property type="match status" value="1"/>
</dbReference>
<reference evidence="3 4" key="1">
    <citation type="submission" date="2023-12" db="EMBL/GenBank/DDBJ databases">
        <title>Streptomyces sp. V4-01.</title>
        <authorList>
            <person name="Somphong A."/>
            <person name="Phongsopitanun W."/>
        </authorList>
    </citation>
    <scope>NUCLEOTIDE SEQUENCE [LARGE SCALE GENOMIC DNA]</scope>
    <source>
        <strain evidence="3 4">V4-01</strain>
    </source>
</reference>
<feature type="region of interest" description="Disordered" evidence="1">
    <location>
        <begin position="214"/>
        <end position="234"/>
    </location>
</feature>
<protein>
    <submittedName>
        <fullName evidence="3">(2Fe-2S)-binding protein</fullName>
    </submittedName>
</protein>
<evidence type="ECO:0000313" key="4">
    <source>
        <dbReference type="Proteomes" id="UP001344658"/>
    </source>
</evidence>
<organism evidence="3 4">
    <name type="scientific">Actinacidiphila polyblastidii</name>
    <dbReference type="NCBI Taxonomy" id="3110430"/>
    <lineage>
        <taxon>Bacteria</taxon>
        <taxon>Bacillati</taxon>
        <taxon>Actinomycetota</taxon>
        <taxon>Actinomycetes</taxon>
        <taxon>Kitasatosporales</taxon>
        <taxon>Streptomycetaceae</taxon>
        <taxon>Actinacidiphila</taxon>
    </lineage>
</organism>
<sequence>MPATSAAYARLSAVFPGLRITAAAPPPDGGWVCVAELARGGPALAAFVAGDARRLTGAHGARPRPDVAAALALHRYLWPACLLFTVPWFLHRRVPRLPVGDVGFHPASGRFTARTRTFACLPQDAAAALPGARAVASPDALREELRAALDEHLTAVLAGFAPLLRRGPRALWRSAHDEITEGLWYIGRLLGEEDRAVAELSQLLPGKARFAAAGPAGPAARTGSAGPDAPADAASRPARERLTCCLFYTVSPSGTCAGCPRTRASGRIRSPASAV</sequence>
<dbReference type="EMBL" id="JAZEWV010000007">
    <property type="protein sequence ID" value="MEE4542634.1"/>
    <property type="molecule type" value="Genomic_DNA"/>
</dbReference>
<evidence type="ECO:0000259" key="2">
    <source>
        <dbReference type="Pfam" id="PF11575"/>
    </source>
</evidence>
<dbReference type="RefSeq" id="WP_330794563.1">
    <property type="nucleotide sequence ID" value="NZ_JAZEWV010000007.1"/>
</dbReference>
<accession>A0ABU7PA24</accession>
<dbReference type="Proteomes" id="UP001344658">
    <property type="component" value="Unassembled WGS sequence"/>
</dbReference>
<evidence type="ECO:0000313" key="3">
    <source>
        <dbReference type="EMBL" id="MEE4542634.1"/>
    </source>
</evidence>
<feature type="domain" description="Ferric siderophore reductase C-terminal" evidence="2">
    <location>
        <begin position="241"/>
        <end position="261"/>
    </location>
</feature>
<evidence type="ECO:0000256" key="1">
    <source>
        <dbReference type="SAM" id="MobiDB-lite"/>
    </source>
</evidence>